<evidence type="ECO:0000256" key="3">
    <source>
        <dbReference type="ARBA" id="ARBA00022448"/>
    </source>
</evidence>
<evidence type="ECO:0000256" key="2">
    <source>
        <dbReference type="ARBA" id="ARBA00007935"/>
    </source>
</evidence>
<keyword evidence="3" id="KW-0813">Transport</keyword>
<feature type="transmembrane region" description="Helical" evidence="8">
    <location>
        <begin position="106"/>
        <end position="125"/>
    </location>
</feature>
<evidence type="ECO:0000313" key="9">
    <source>
        <dbReference type="EMBL" id="MFC5288271.1"/>
    </source>
</evidence>
<dbReference type="PANTHER" id="PTHR30472">
    <property type="entry name" value="FERRIC ENTEROBACTIN TRANSPORT SYSTEM PERMEASE PROTEIN"/>
    <property type="match status" value="1"/>
</dbReference>
<dbReference type="PANTHER" id="PTHR30472:SF1">
    <property type="entry name" value="FE(3+) DICITRATE TRANSPORT SYSTEM PERMEASE PROTEIN FECC-RELATED"/>
    <property type="match status" value="1"/>
</dbReference>
<dbReference type="InterPro" id="IPR000522">
    <property type="entry name" value="ABC_transptr_permease_BtuC"/>
</dbReference>
<evidence type="ECO:0000256" key="8">
    <source>
        <dbReference type="SAM" id="Phobius"/>
    </source>
</evidence>
<keyword evidence="5 8" id="KW-0812">Transmembrane</keyword>
<feature type="transmembrane region" description="Helical" evidence="8">
    <location>
        <begin position="203"/>
        <end position="227"/>
    </location>
</feature>
<proteinExistence type="inferred from homology"/>
<keyword evidence="7 8" id="KW-0472">Membrane</keyword>
<evidence type="ECO:0000256" key="6">
    <source>
        <dbReference type="ARBA" id="ARBA00022989"/>
    </source>
</evidence>
<keyword evidence="4" id="KW-1003">Cell membrane</keyword>
<dbReference type="RefSeq" id="WP_378248080.1">
    <property type="nucleotide sequence ID" value="NZ_JBHSKF010000006.1"/>
</dbReference>
<dbReference type="InterPro" id="IPR037294">
    <property type="entry name" value="ABC_BtuC-like"/>
</dbReference>
<protein>
    <submittedName>
        <fullName evidence="9">FecCD family ABC transporter permease</fullName>
    </submittedName>
</protein>
<evidence type="ECO:0000256" key="1">
    <source>
        <dbReference type="ARBA" id="ARBA00004651"/>
    </source>
</evidence>
<evidence type="ECO:0000256" key="5">
    <source>
        <dbReference type="ARBA" id="ARBA00022692"/>
    </source>
</evidence>
<keyword evidence="6 8" id="KW-1133">Transmembrane helix</keyword>
<name>A0ABW0EQ51_9PSEU</name>
<keyword evidence="10" id="KW-1185">Reference proteome</keyword>
<feature type="transmembrane region" description="Helical" evidence="8">
    <location>
        <begin position="76"/>
        <end position="94"/>
    </location>
</feature>
<dbReference type="EMBL" id="JBHSKF010000006">
    <property type="protein sequence ID" value="MFC5288271.1"/>
    <property type="molecule type" value="Genomic_DNA"/>
</dbReference>
<feature type="transmembrane region" description="Helical" evidence="8">
    <location>
        <begin position="247"/>
        <end position="279"/>
    </location>
</feature>
<feature type="transmembrane region" description="Helical" evidence="8">
    <location>
        <begin position="162"/>
        <end position="182"/>
    </location>
</feature>
<evidence type="ECO:0000256" key="7">
    <source>
        <dbReference type="ARBA" id="ARBA00023136"/>
    </source>
</evidence>
<dbReference type="Proteomes" id="UP001596157">
    <property type="component" value="Unassembled WGS sequence"/>
</dbReference>
<gene>
    <name evidence="9" type="ORF">ACFPM7_14520</name>
</gene>
<feature type="transmembrane region" description="Helical" evidence="8">
    <location>
        <begin position="132"/>
        <end position="150"/>
    </location>
</feature>
<comment type="similarity">
    <text evidence="2">Belongs to the binding-protein-dependent transport system permease family. FecCD subfamily.</text>
</comment>
<dbReference type="SUPFAM" id="SSF81345">
    <property type="entry name" value="ABC transporter involved in vitamin B12 uptake, BtuC"/>
    <property type="match status" value="1"/>
</dbReference>
<comment type="subcellular location">
    <subcellularLocation>
        <location evidence="1">Cell membrane</location>
        <topology evidence="1">Multi-pass membrane protein</topology>
    </subcellularLocation>
</comment>
<feature type="transmembrane region" description="Helical" evidence="8">
    <location>
        <begin position="291"/>
        <end position="313"/>
    </location>
</feature>
<feature type="transmembrane region" description="Helical" evidence="8">
    <location>
        <begin position="319"/>
        <end position="337"/>
    </location>
</feature>
<sequence length="345" mass="35447">MSTAITAASPTVSRPVGRRAGWLLVAVVVLAMVCLVSVAVGSRMLPLDVVWKVLTGEIITGDEYTIIWDHRVPRTLIGLTCGLALGVAGALMQALTRNPLADPSLLGVDIGASTAVVAALSLFGVTAIGDYIWFAFGGAAVASVLVYLLGATGRMVTPERMVLAGAAISAALGAVVAAVLLLDPAAFQQFRFWQIGSINGRDLDAVMTVSTFVCAGLGVAALLAAPLNALALGEDTGRALGVRVGQVRVGCVLAITLLCGASVALAGPIAFIGLTVPHIARAITGPDQRWVLPYCAVLAPTLLLMADVLGRLVMSPREIEVGIVTALLGAPVFIALCRRRKLVAA</sequence>
<reference evidence="10" key="1">
    <citation type="journal article" date="2019" name="Int. J. Syst. Evol. Microbiol.">
        <title>The Global Catalogue of Microorganisms (GCM) 10K type strain sequencing project: providing services to taxonomists for standard genome sequencing and annotation.</title>
        <authorList>
            <consortium name="The Broad Institute Genomics Platform"/>
            <consortium name="The Broad Institute Genome Sequencing Center for Infectious Disease"/>
            <person name="Wu L."/>
            <person name="Ma J."/>
        </authorList>
    </citation>
    <scope>NUCLEOTIDE SEQUENCE [LARGE SCALE GENOMIC DNA]</scope>
    <source>
        <strain evidence="10">CCUG 59778</strain>
    </source>
</reference>
<dbReference type="CDD" id="cd06550">
    <property type="entry name" value="TM_ABC_iron-siderophores_like"/>
    <property type="match status" value="1"/>
</dbReference>
<feature type="transmembrane region" description="Helical" evidence="8">
    <location>
        <begin position="20"/>
        <end position="42"/>
    </location>
</feature>
<evidence type="ECO:0000313" key="10">
    <source>
        <dbReference type="Proteomes" id="UP001596157"/>
    </source>
</evidence>
<evidence type="ECO:0000256" key="4">
    <source>
        <dbReference type="ARBA" id="ARBA00022475"/>
    </source>
</evidence>
<dbReference type="Gene3D" id="1.10.3470.10">
    <property type="entry name" value="ABC transporter involved in vitamin B12 uptake, BtuC"/>
    <property type="match status" value="1"/>
</dbReference>
<comment type="caution">
    <text evidence="9">The sequence shown here is derived from an EMBL/GenBank/DDBJ whole genome shotgun (WGS) entry which is preliminary data.</text>
</comment>
<organism evidence="9 10">
    <name type="scientific">Actinokineospora guangxiensis</name>
    <dbReference type="NCBI Taxonomy" id="1490288"/>
    <lineage>
        <taxon>Bacteria</taxon>
        <taxon>Bacillati</taxon>
        <taxon>Actinomycetota</taxon>
        <taxon>Actinomycetes</taxon>
        <taxon>Pseudonocardiales</taxon>
        <taxon>Pseudonocardiaceae</taxon>
        <taxon>Actinokineospora</taxon>
    </lineage>
</organism>
<accession>A0ABW0EQ51</accession>
<dbReference type="Pfam" id="PF01032">
    <property type="entry name" value="FecCD"/>
    <property type="match status" value="1"/>
</dbReference>